<organism evidence="3 4">
    <name type="scientific">Gonium pectorale</name>
    <name type="common">Green alga</name>
    <dbReference type="NCBI Taxonomy" id="33097"/>
    <lineage>
        <taxon>Eukaryota</taxon>
        <taxon>Viridiplantae</taxon>
        <taxon>Chlorophyta</taxon>
        <taxon>core chlorophytes</taxon>
        <taxon>Chlorophyceae</taxon>
        <taxon>CS clade</taxon>
        <taxon>Chlamydomonadales</taxon>
        <taxon>Volvocaceae</taxon>
        <taxon>Gonium</taxon>
    </lineage>
</organism>
<keyword evidence="1" id="KW-1133">Transmembrane helix</keyword>
<accession>A0A150GLV3</accession>
<dbReference type="PROSITE" id="PS50222">
    <property type="entry name" value="EF_HAND_2"/>
    <property type="match status" value="1"/>
</dbReference>
<sequence>MSGEAKSKVDIDLEKPGQRQVISLEALAANVRSKTLARRLEAVDKNKDGVIEAEEIGAVVEDLVREEHFKKIYRFVAIAMMVVVVILIGALTGITFAIVQMAKDTKVTNLSSGNFQVMTTKDDKLALTGGATLDVHGKLTFLPPAQRPNFTEAALGGGRRRRLNVVDDKLVELKDYLEYYGTLPFQTIEQGCDLINYGLSTFLVSAPNMNNQLIIGGQTALTVVVVEENGCKNLAGKDVTALVTINDQNFIILCNADEGACHMRRRLNVVDDKLVELKDYLEYYGTLPFQTIEQGCDLINYGLSTFLVSAPNMNNQLIIGGQTALTVVVVEENGCKNLAGKDVTALVTINDQNFIILCNADEGACHM</sequence>
<comment type="caution">
    <text evidence="3">The sequence shown here is derived from an EMBL/GenBank/DDBJ whole genome shotgun (WGS) entry which is preliminary data.</text>
</comment>
<dbReference type="PROSITE" id="PS00018">
    <property type="entry name" value="EF_HAND_1"/>
    <property type="match status" value="1"/>
</dbReference>
<dbReference type="InterPro" id="IPR018247">
    <property type="entry name" value="EF_Hand_1_Ca_BS"/>
</dbReference>
<keyword evidence="1" id="KW-0812">Transmembrane</keyword>
<feature type="transmembrane region" description="Helical" evidence="1">
    <location>
        <begin position="75"/>
        <end position="99"/>
    </location>
</feature>
<keyword evidence="4" id="KW-1185">Reference proteome</keyword>
<evidence type="ECO:0000313" key="4">
    <source>
        <dbReference type="Proteomes" id="UP000075714"/>
    </source>
</evidence>
<reference evidence="4" key="1">
    <citation type="journal article" date="2016" name="Nat. Commun.">
        <title>The Gonium pectorale genome demonstrates co-option of cell cycle regulation during the evolution of multicellularity.</title>
        <authorList>
            <person name="Hanschen E.R."/>
            <person name="Marriage T.N."/>
            <person name="Ferris P.J."/>
            <person name="Hamaji T."/>
            <person name="Toyoda A."/>
            <person name="Fujiyama A."/>
            <person name="Neme R."/>
            <person name="Noguchi H."/>
            <person name="Minakuchi Y."/>
            <person name="Suzuki M."/>
            <person name="Kawai-Toyooka H."/>
            <person name="Smith D.R."/>
            <person name="Sparks H."/>
            <person name="Anderson J."/>
            <person name="Bakaric R."/>
            <person name="Luria V."/>
            <person name="Karger A."/>
            <person name="Kirschner M.W."/>
            <person name="Durand P.M."/>
            <person name="Michod R.E."/>
            <person name="Nozaki H."/>
            <person name="Olson B.J."/>
        </authorList>
    </citation>
    <scope>NUCLEOTIDE SEQUENCE [LARGE SCALE GENOMIC DNA]</scope>
    <source>
        <strain evidence="4">NIES-2863</strain>
    </source>
</reference>
<proteinExistence type="predicted"/>
<evidence type="ECO:0000259" key="2">
    <source>
        <dbReference type="PROSITE" id="PS50222"/>
    </source>
</evidence>
<dbReference type="InterPro" id="IPR002048">
    <property type="entry name" value="EF_hand_dom"/>
</dbReference>
<keyword evidence="1" id="KW-0472">Membrane</keyword>
<dbReference type="AlphaFoldDB" id="A0A150GLV3"/>
<gene>
    <name evidence="3" type="ORF">GPECTOR_15g456</name>
</gene>
<dbReference type="Proteomes" id="UP000075714">
    <property type="component" value="Unassembled WGS sequence"/>
</dbReference>
<dbReference type="EMBL" id="LSYV01000016">
    <property type="protein sequence ID" value="KXZ50771.1"/>
    <property type="molecule type" value="Genomic_DNA"/>
</dbReference>
<evidence type="ECO:0000256" key="1">
    <source>
        <dbReference type="SAM" id="Phobius"/>
    </source>
</evidence>
<name>A0A150GLV3_GONPE</name>
<protein>
    <recommendedName>
        <fullName evidence="2">EF-hand domain-containing protein</fullName>
    </recommendedName>
</protein>
<dbReference type="GO" id="GO:0005509">
    <property type="term" value="F:calcium ion binding"/>
    <property type="evidence" value="ECO:0007669"/>
    <property type="project" value="InterPro"/>
</dbReference>
<evidence type="ECO:0000313" key="3">
    <source>
        <dbReference type="EMBL" id="KXZ50771.1"/>
    </source>
</evidence>
<feature type="domain" description="EF-hand" evidence="2">
    <location>
        <begin position="31"/>
        <end position="66"/>
    </location>
</feature>